<name>I4BMT3_MYCCN</name>
<dbReference type="AlphaFoldDB" id="I4BMT3"/>
<dbReference type="PATRIC" id="fig|710421.3.peg.3861"/>
<dbReference type="EMBL" id="CP003053">
    <property type="protein sequence ID" value="AFM18590.1"/>
    <property type="molecule type" value="Genomic_DNA"/>
</dbReference>
<dbReference type="eggNOG" id="COG0515">
    <property type="taxonomic scope" value="Bacteria"/>
</dbReference>
<dbReference type="KEGG" id="mcb:Mycch_3865"/>
<dbReference type="Proteomes" id="UP000006057">
    <property type="component" value="Chromosome"/>
</dbReference>
<evidence type="ECO:0000313" key="2">
    <source>
        <dbReference type="Proteomes" id="UP000006057"/>
    </source>
</evidence>
<evidence type="ECO:0000313" key="1">
    <source>
        <dbReference type="EMBL" id="AFM18590.1"/>
    </source>
</evidence>
<protein>
    <submittedName>
        <fullName evidence="1">Uncharacterized protein</fullName>
    </submittedName>
</protein>
<dbReference type="HOGENOM" id="CLU_1401124_0_0_11"/>
<proteinExistence type="predicted"/>
<gene>
    <name evidence="1" type="ordered locus">Mycch_3865</name>
</gene>
<dbReference type="OrthoDB" id="4412616at2"/>
<accession>I4BMT3</accession>
<reference evidence="1 2" key="1">
    <citation type="submission" date="2012-06" db="EMBL/GenBank/DDBJ databases">
        <title>Complete sequence of chromosome of Mycobacterium chubuense NBB4.</title>
        <authorList>
            <consortium name="US DOE Joint Genome Institute"/>
            <person name="Lucas S."/>
            <person name="Han J."/>
            <person name="Lapidus A."/>
            <person name="Cheng J.-F."/>
            <person name="Goodwin L."/>
            <person name="Pitluck S."/>
            <person name="Peters L."/>
            <person name="Mikhailova N."/>
            <person name="Teshima H."/>
            <person name="Detter J.C."/>
            <person name="Han C."/>
            <person name="Tapia R."/>
            <person name="Land M."/>
            <person name="Hauser L."/>
            <person name="Kyrpides N."/>
            <person name="Ivanova N."/>
            <person name="Pagani I."/>
            <person name="Mattes T."/>
            <person name="Holmes A."/>
            <person name="Rutledge P."/>
            <person name="Paulsen I."/>
            <person name="Coleman N."/>
            <person name="Woyke T."/>
        </authorList>
    </citation>
    <scope>NUCLEOTIDE SEQUENCE [LARGE SCALE GENOMIC DNA]</scope>
    <source>
        <strain evidence="1 2">NBB4</strain>
    </source>
</reference>
<dbReference type="RefSeq" id="WP_014817064.1">
    <property type="nucleotide sequence ID" value="NC_018027.1"/>
</dbReference>
<organism evidence="1 2">
    <name type="scientific">Mycolicibacterium chubuense (strain NBB4)</name>
    <name type="common">Mycobacterium chubuense</name>
    <dbReference type="NCBI Taxonomy" id="710421"/>
    <lineage>
        <taxon>Bacteria</taxon>
        <taxon>Bacillati</taxon>
        <taxon>Actinomycetota</taxon>
        <taxon>Actinomycetes</taxon>
        <taxon>Mycobacteriales</taxon>
        <taxon>Mycobacteriaceae</taxon>
        <taxon>Mycolicibacterium</taxon>
    </lineage>
</organism>
<dbReference type="STRING" id="710421.Mycch_3865"/>
<keyword evidence="2" id="KW-1185">Reference proteome</keyword>
<sequence precursor="true">MDAIYAPTDRTASIGRRLASAIATVAVTTVVAASVVACSHDVVVDAGCDLTAPLIEGIATALGAVAEIGPAAAIAGGIAGVVVSKACKELFAQDTTPQSNDRFLKEDPLVPNQFRLPSDATVCLPGSGRFASVAAGTTVTTCQFSKNVRQAFLQTGIGTVSAYSPVTDVWYDMDCAGDYPVACTGGKNALVYIY</sequence>